<protein>
    <submittedName>
        <fullName evidence="3">Uncharacterized protein</fullName>
    </submittedName>
</protein>
<reference evidence="3 4" key="1">
    <citation type="submission" date="2019-04" db="EMBL/GenBank/DDBJ databases">
        <title>Comparative genomics and transcriptomics to analyze fruiting body development in filamentous ascomycetes.</title>
        <authorList>
            <consortium name="DOE Joint Genome Institute"/>
            <person name="Lutkenhaus R."/>
            <person name="Traeger S."/>
            <person name="Breuer J."/>
            <person name="Kuo A."/>
            <person name="Lipzen A."/>
            <person name="Pangilinan J."/>
            <person name="Dilworth D."/>
            <person name="Sandor L."/>
            <person name="Poggeler S."/>
            <person name="Barry K."/>
            <person name="Grigoriev I.V."/>
            <person name="Nowrousian M."/>
        </authorList>
    </citation>
    <scope>NUCLEOTIDE SEQUENCE [LARGE SCALE GENOMIC DNA]</scope>
    <source>
        <strain evidence="3 4">CBS 389.68</strain>
    </source>
</reference>
<evidence type="ECO:0000313" key="3">
    <source>
        <dbReference type="EMBL" id="TGZ80519.1"/>
    </source>
</evidence>
<feature type="compositionally biased region" description="Acidic residues" evidence="2">
    <location>
        <begin position="772"/>
        <end position="783"/>
    </location>
</feature>
<dbReference type="InParanoid" id="A0A4S2MV79"/>
<accession>A0A4S2MV79</accession>
<feature type="compositionally biased region" description="Polar residues" evidence="2">
    <location>
        <begin position="554"/>
        <end position="565"/>
    </location>
</feature>
<feature type="region of interest" description="Disordered" evidence="2">
    <location>
        <begin position="661"/>
        <end position="717"/>
    </location>
</feature>
<sequence>MSDAGSPDDPEVEGLEDMDWSSRNTAADADYRPPPLPSSNSPPPPPPPPTTSPPPPPATISPTFTDSAWWGGLSRRAAIGLWPFSRRRKRTSSQASRAAEKQPATAPSIREFQVLRKSSIARYAPSRTSSFRRRRAISDRRDSNNLLSYASSGVLVPDHLHRPKGSSDTGRRDFTPQKQPHESGGFASYFSEGEENSIRPSVDSCREQIRHPQLEQPHLPTPPRRSTSLRVSGVIRKLSKRRKDSGPLNSVYNPHLARYTSQSNRFPYADPRSHSAPSGPHRTSIHSVESHRSSGGAYRIRSFAVLAPRPKLVYEERTSPTWPHPRNFSPALIPSRTASRRTTSRGDAWRYNAPPLMSEENLPHREDRINDLAMEMDEHGLREAMERDARRRERKRIEAEERAQRKLERRLAAEQQRRAESERYDQQDYVMRDVGHGETSVQGYLAGALNTHPTSELGNQTPLSWFNDNQSVEQIHKTLPDHQSRQGMITPVSMDSDESPFHYDDANSRPTTAIYEPNTIIEEEGEEDTRPKASTWTTFIRRATAARIRKGQESRTVNANESNLLPDSDDEAEGEKFANERAAEGGNRWVQHDDSARTRHNTNNMDKTFLSVDDLRHREGQTPGRHVSTEILAAMTALETGQLHQRHRQYSPHHDLNQYDADESELRDTLPPSISPAAADSRASSRISFDTPHHPHHHPNGILRSASQQSYSRRSVKSAMSTSLASIDSEGSWLSGRIISSSPPSRASMHTVTRTVTPVHRSPVSSPRLGYDQDDEIDDDVLDDDMRDRSIIESPTPSDSDPEQDQDRDIGGGARLDLDDSNDEEEQVEDVMKKASQARGLWREGVGKQVHLETPPVLLRAQSSIGMLNNDSDSENETKQGGNPSGGLLVEDDDEDGNTIKLQHSDSTISGAGKNMNPVETPIPSSTFTTPAEEYQTPLETPLKPFPFPFDHVSSELQTPAEEYKTPMEEPVRKLERQWSENK</sequence>
<evidence type="ECO:0000256" key="2">
    <source>
        <dbReference type="SAM" id="MobiDB-lite"/>
    </source>
</evidence>
<keyword evidence="4" id="KW-1185">Reference proteome</keyword>
<name>A0A4S2MV79_9PEZI</name>
<dbReference type="STRING" id="341454.A0A4S2MV79"/>
<feature type="region of interest" description="Disordered" evidence="2">
    <location>
        <begin position="81"/>
        <end position="110"/>
    </location>
</feature>
<feature type="compositionally biased region" description="Low complexity" evidence="2">
    <location>
        <begin position="671"/>
        <end position="688"/>
    </location>
</feature>
<feature type="compositionally biased region" description="Low complexity" evidence="2">
    <location>
        <begin position="740"/>
        <end position="764"/>
    </location>
</feature>
<feature type="compositionally biased region" description="Acidic residues" evidence="2">
    <location>
        <begin position="819"/>
        <end position="829"/>
    </location>
</feature>
<feature type="compositionally biased region" description="Polar residues" evidence="2">
    <location>
        <begin position="900"/>
        <end position="910"/>
    </location>
</feature>
<dbReference type="OrthoDB" id="4152802at2759"/>
<feature type="region of interest" description="Disordered" evidence="2">
    <location>
        <begin position="156"/>
        <end position="204"/>
    </location>
</feature>
<dbReference type="AlphaFoldDB" id="A0A4S2MV79"/>
<organism evidence="3 4">
    <name type="scientific">Ascodesmis nigricans</name>
    <dbReference type="NCBI Taxonomy" id="341454"/>
    <lineage>
        <taxon>Eukaryota</taxon>
        <taxon>Fungi</taxon>
        <taxon>Dikarya</taxon>
        <taxon>Ascomycota</taxon>
        <taxon>Pezizomycotina</taxon>
        <taxon>Pezizomycetes</taxon>
        <taxon>Pezizales</taxon>
        <taxon>Ascodesmidaceae</taxon>
        <taxon>Ascodesmis</taxon>
    </lineage>
</organism>
<evidence type="ECO:0000256" key="1">
    <source>
        <dbReference type="SAM" id="Coils"/>
    </source>
</evidence>
<feature type="compositionally biased region" description="Acidic residues" evidence="2">
    <location>
        <begin position="1"/>
        <end position="19"/>
    </location>
</feature>
<gene>
    <name evidence="3" type="ORF">EX30DRAFT_372158</name>
</gene>
<feature type="compositionally biased region" description="Low complexity" evidence="2">
    <location>
        <begin position="704"/>
        <end position="713"/>
    </location>
</feature>
<feature type="region of interest" description="Disordered" evidence="2">
    <location>
        <begin position="549"/>
        <end position="576"/>
    </location>
</feature>
<feature type="compositionally biased region" description="Basic and acidic residues" evidence="2">
    <location>
        <begin position="169"/>
        <end position="181"/>
    </location>
</feature>
<feature type="compositionally biased region" description="Pro residues" evidence="2">
    <location>
        <begin position="32"/>
        <end position="59"/>
    </location>
</feature>
<feature type="compositionally biased region" description="Polar residues" evidence="2">
    <location>
        <begin position="861"/>
        <end position="871"/>
    </location>
</feature>
<feature type="coiled-coil region" evidence="1">
    <location>
        <begin position="382"/>
        <end position="424"/>
    </location>
</feature>
<feature type="region of interest" description="Disordered" evidence="2">
    <location>
        <begin position="1"/>
        <end position="67"/>
    </location>
</feature>
<proteinExistence type="predicted"/>
<feature type="region of interest" description="Disordered" evidence="2">
    <location>
        <begin position="740"/>
        <end position="983"/>
    </location>
</feature>
<evidence type="ECO:0000313" key="4">
    <source>
        <dbReference type="Proteomes" id="UP000298138"/>
    </source>
</evidence>
<keyword evidence="1" id="KW-0175">Coiled coil</keyword>
<dbReference type="Proteomes" id="UP000298138">
    <property type="component" value="Unassembled WGS sequence"/>
</dbReference>
<dbReference type="EMBL" id="ML220124">
    <property type="protein sequence ID" value="TGZ80519.1"/>
    <property type="molecule type" value="Genomic_DNA"/>
</dbReference>
<feature type="region of interest" description="Disordered" evidence="2">
    <location>
        <begin position="264"/>
        <end position="294"/>
    </location>
</feature>
<feature type="compositionally biased region" description="Basic and acidic residues" evidence="2">
    <location>
        <begin position="962"/>
        <end position="983"/>
    </location>
</feature>